<evidence type="ECO:0000313" key="3">
    <source>
        <dbReference type="Proteomes" id="UP000190367"/>
    </source>
</evidence>
<dbReference type="STRING" id="634771.SAMN04488128_103486"/>
<sequence length="68" mass="7477">MIGLQIVLMPFLKNYWLTGLFAVAFVLVARAMSIYLPSSLLKKSLKTTYKGITILVWAGLSGGNRMAV</sequence>
<reference evidence="3" key="1">
    <citation type="submission" date="2017-02" db="EMBL/GenBank/DDBJ databases">
        <authorList>
            <person name="Varghese N."/>
            <person name="Submissions S."/>
        </authorList>
    </citation>
    <scope>NUCLEOTIDE SEQUENCE [LARGE SCALE GENOMIC DNA]</scope>
    <source>
        <strain evidence="3">DSM 22224</strain>
    </source>
</reference>
<dbReference type="Proteomes" id="UP000190367">
    <property type="component" value="Unassembled WGS sequence"/>
</dbReference>
<evidence type="ECO:0000256" key="1">
    <source>
        <dbReference type="SAM" id="Phobius"/>
    </source>
</evidence>
<keyword evidence="1" id="KW-0812">Transmembrane</keyword>
<keyword evidence="1" id="KW-0472">Membrane</keyword>
<keyword evidence="3" id="KW-1185">Reference proteome</keyword>
<dbReference type="EMBL" id="FUWZ01000003">
    <property type="protein sequence ID" value="SKA31490.1"/>
    <property type="molecule type" value="Genomic_DNA"/>
</dbReference>
<accession>A0A1T4ST58</accession>
<dbReference type="AlphaFoldDB" id="A0A1T4ST58"/>
<keyword evidence="1" id="KW-1133">Transmembrane helix</keyword>
<evidence type="ECO:0000313" key="2">
    <source>
        <dbReference type="EMBL" id="SKA31490.1"/>
    </source>
</evidence>
<protein>
    <submittedName>
        <fullName evidence="2">Monovalent cation:H+ antiporter, CPA1 family</fullName>
    </submittedName>
</protein>
<feature type="transmembrane region" description="Helical" evidence="1">
    <location>
        <begin position="15"/>
        <end position="36"/>
    </location>
</feature>
<organism evidence="2 3">
    <name type="scientific">Chitinophaga eiseniae</name>
    <dbReference type="NCBI Taxonomy" id="634771"/>
    <lineage>
        <taxon>Bacteria</taxon>
        <taxon>Pseudomonadati</taxon>
        <taxon>Bacteroidota</taxon>
        <taxon>Chitinophagia</taxon>
        <taxon>Chitinophagales</taxon>
        <taxon>Chitinophagaceae</taxon>
        <taxon>Chitinophaga</taxon>
    </lineage>
</organism>
<name>A0A1T4ST58_9BACT</name>
<proteinExistence type="predicted"/>
<gene>
    <name evidence="2" type="ORF">SAMN04488128_103486</name>
</gene>